<comment type="subcellular location">
    <subcellularLocation>
        <location evidence="1">Membrane</location>
        <topology evidence="1">Single-pass membrane protein</topology>
    </subcellularLocation>
</comment>
<name>A0A6A5SG45_9PLEO</name>
<dbReference type="PROSITE" id="PS51212">
    <property type="entry name" value="WSC"/>
    <property type="match status" value="1"/>
</dbReference>
<evidence type="ECO:0000313" key="10">
    <source>
        <dbReference type="Proteomes" id="UP000800038"/>
    </source>
</evidence>
<evidence type="ECO:0000256" key="4">
    <source>
        <dbReference type="ARBA" id="ARBA00022989"/>
    </source>
</evidence>
<keyword evidence="6" id="KW-0325">Glycoprotein</keyword>
<dbReference type="InterPro" id="IPR051836">
    <property type="entry name" value="Kremen_rcpt"/>
</dbReference>
<evidence type="ECO:0000259" key="8">
    <source>
        <dbReference type="PROSITE" id="PS51212"/>
    </source>
</evidence>
<evidence type="ECO:0000256" key="7">
    <source>
        <dbReference type="SAM" id="MobiDB-lite"/>
    </source>
</evidence>
<evidence type="ECO:0000256" key="3">
    <source>
        <dbReference type="ARBA" id="ARBA00022729"/>
    </source>
</evidence>
<feature type="compositionally biased region" description="Low complexity" evidence="7">
    <location>
        <begin position="41"/>
        <end position="55"/>
    </location>
</feature>
<dbReference type="Proteomes" id="UP000800038">
    <property type="component" value="Unassembled WGS sequence"/>
</dbReference>
<keyword evidence="4" id="KW-1133">Transmembrane helix</keyword>
<evidence type="ECO:0000256" key="1">
    <source>
        <dbReference type="ARBA" id="ARBA00004167"/>
    </source>
</evidence>
<dbReference type="PANTHER" id="PTHR24269:SF16">
    <property type="entry name" value="PROTEIN SLG1"/>
    <property type="match status" value="1"/>
</dbReference>
<evidence type="ECO:0000256" key="2">
    <source>
        <dbReference type="ARBA" id="ARBA00022692"/>
    </source>
</evidence>
<dbReference type="InterPro" id="IPR002889">
    <property type="entry name" value="WSC_carb-bd"/>
</dbReference>
<feature type="region of interest" description="Disordered" evidence="7">
    <location>
        <begin position="40"/>
        <end position="59"/>
    </location>
</feature>
<evidence type="ECO:0000256" key="6">
    <source>
        <dbReference type="ARBA" id="ARBA00023180"/>
    </source>
</evidence>
<dbReference type="AlphaFoldDB" id="A0A6A5SG45"/>
<evidence type="ECO:0000313" key="9">
    <source>
        <dbReference type="EMBL" id="KAF1938379.1"/>
    </source>
</evidence>
<keyword evidence="3" id="KW-0732">Signal</keyword>
<organism evidence="9 10">
    <name type="scientific">Clathrospora elynae</name>
    <dbReference type="NCBI Taxonomy" id="706981"/>
    <lineage>
        <taxon>Eukaryota</taxon>
        <taxon>Fungi</taxon>
        <taxon>Dikarya</taxon>
        <taxon>Ascomycota</taxon>
        <taxon>Pezizomycotina</taxon>
        <taxon>Dothideomycetes</taxon>
        <taxon>Pleosporomycetidae</taxon>
        <taxon>Pleosporales</taxon>
        <taxon>Diademaceae</taxon>
        <taxon>Clathrospora</taxon>
    </lineage>
</organism>
<keyword evidence="5" id="KW-0472">Membrane</keyword>
<dbReference type="GO" id="GO:0005886">
    <property type="term" value="C:plasma membrane"/>
    <property type="evidence" value="ECO:0007669"/>
    <property type="project" value="TreeGrafter"/>
</dbReference>
<dbReference type="SMART" id="SM00321">
    <property type="entry name" value="WSC"/>
    <property type="match status" value="1"/>
</dbReference>
<dbReference type="EMBL" id="ML976107">
    <property type="protein sequence ID" value="KAF1938379.1"/>
    <property type="molecule type" value="Genomic_DNA"/>
</dbReference>
<reference evidence="9" key="1">
    <citation type="journal article" date="2020" name="Stud. Mycol.">
        <title>101 Dothideomycetes genomes: a test case for predicting lifestyles and emergence of pathogens.</title>
        <authorList>
            <person name="Haridas S."/>
            <person name="Albert R."/>
            <person name="Binder M."/>
            <person name="Bloem J."/>
            <person name="Labutti K."/>
            <person name="Salamov A."/>
            <person name="Andreopoulos B."/>
            <person name="Baker S."/>
            <person name="Barry K."/>
            <person name="Bills G."/>
            <person name="Bluhm B."/>
            <person name="Cannon C."/>
            <person name="Castanera R."/>
            <person name="Culley D."/>
            <person name="Daum C."/>
            <person name="Ezra D."/>
            <person name="Gonzalez J."/>
            <person name="Henrissat B."/>
            <person name="Kuo A."/>
            <person name="Liang C."/>
            <person name="Lipzen A."/>
            <person name="Lutzoni F."/>
            <person name="Magnuson J."/>
            <person name="Mondo S."/>
            <person name="Nolan M."/>
            <person name="Ohm R."/>
            <person name="Pangilinan J."/>
            <person name="Park H.-J."/>
            <person name="Ramirez L."/>
            <person name="Alfaro M."/>
            <person name="Sun H."/>
            <person name="Tritt A."/>
            <person name="Yoshinaga Y."/>
            <person name="Zwiers L.-H."/>
            <person name="Turgeon B."/>
            <person name="Goodwin S."/>
            <person name="Spatafora J."/>
            <person name="Crous P."/>
            <person name="Grigoriev I."/>
        </authorList>
    </citation>
    <scope>NUCLEOTIDE SEQUENCE</scope>
    <source>
        <strain evidence="9">CBS 161.51</strain>
    </source>
</reference>
<sequence>YHSVTPAEFHEWNPSVGLDCTPWRWQSYCIVTQRRLDSTKTMKTSSKVTTTSTSKAPSLAPSPTAWKALGCYAQNPNRPILEQNMNANGDASLSVPKCKNSCYRRAYSFAGVQEGNLCWCSSYVGGEWAKNQTDCNTPCTGNKAEFCGGKGVVNVFEALQNAAPVVTASKTSASVKAAATSNGAIKNRAVLGMDF</sequence>
<feature type="non-terminal residue" evidence="9">
    <location>
        <position position="1"/>
    </location>
</feature>
<feature type="domain" description="WSC" evidence="8">
    <location>
        <begin position="65"/>
        <end position="159"/>
    </location>
</feature>
<gene>
    <name evidence="9" type="ORF">EJ02DRAFT_354681</name>
</gene>
<keyword evidence="2" id="KW-0812">Transmembrane</keyword>
<dbReference type="Pfam" id="PF01822">
    <property type="entry name" value="WSC"/>
    <property type="match status" value="1"/>
</dbReference>
<evidence type="ECO:0000256" key="5">
    <source>
        <dbReference type="ARBA" id="ARBA00023136"/>
    </source>
</evidence>
<accession>A0A6A5SG45</accession>
<dbReference type="OrthoDB" id="2019572at2759"/>
<dbReference type="PANTHER" id="PTHR24269">
    <property type="entry name" value="KREMEN PROTEIN"/>
    <property type="match status" value="1"/>
</dbReference>
<protein>
    <recommendedName>
        <fullName evidence="8">WSC domain-containing protein</fullName>
    </recommendedName>
</protein>
<keyword evidence="10" id="KW-1185">Reference proteome</keyword>
<proteinExistence type="predicted"/>